<evidence type="ECO:0000313" key="6">
    <source>
        <dbReference type="EMBL" id="HIX03315.1"/>
    </source>
</evidence>
<comment type="caution">
    <text evidence="6">The sequence shown here is derived from an EMBL/GenBank/DDBJ whole genome shotgun (WGS) entry which is preliminary data.</text>
</comment>
<dbReference type="Proteomes" id="UP000824202">
    <property type="component" value="Unassembled WGS sequence"/>
</dbReference>
<dbReference type="InterPro" id="IPR029066">
    <property type="entry name" value="PLP-binding_barrel"/>
</dbReference>
<dbReference type="PANTHER" id="PTHR10146">
    <property type="entry name" value="PROLINE SYNTHETASE CO-TRANSCRIBED BACTERIAL HOMOLOG PROTEIN"/>
    <property type="match status" value="1"/>
</dbReference>
<evidence type="ECO:0000313" key="7">
    <source>
        <dbReference type="Proteomes" id="UP000824202"/>
    </source>
</evidence>
<comment type="cofactor">
    <cofactor evidence="3">
        <name>pyridoxal 5'-phosphate</name>
        <dbReference type="ChEBI" id="CHEBI:597326"/>
    </cofactor>
</comment>
<dbReference type="PIRSF" id="PIRSF004848">
    <property type="entry name" value="YBL036c_PLPDEIII"/>
    <property type="match status" value="1"/>
</dbReference>
<evidence type="ECO:0000256" key="2">
    <source>
        <dbReference type="HAMAP-Rule" id="MF_02087"/>
    </source>
</evidence>
<evidence type="ECO:0000256" key="3">
    <source>
        <dbReference type="PIRSR" id="PIRSR004848-1"/>
    </source>
</evidence>
<reference evidence="6" key="2">
    <citation type="submission" date="2021-04" db="EMBL/GenBank/DDBJ databases">
        <authorList>
            <person name="Gilroy R."/>
        </authorList>
    </citation>
    <scope>NUCLEOTIDE SEQUENCE</scope>
    <source>
        <strain evidence="6">23274</strain>
    </source>
</reference>
<protein>
    <recommendedName>
        <fullName evidence="2">Pyridoxal phosphate homeostasis protein</fullName>
        <shortName evidence="2">PLP homeostasis protein</shortName>
    </recommendedName>
</protein>
<reference evidence="6" key="1">
    <citation type="journal article" date="2021" name="PeerJ">
        <title>Extensive microbial diversity within the chicken gut microbiome revealed by metagenomics and culture.</title>
        <authorList>
            <person name="Gilroy R."/>
            <person name="Ravi A."/>
            <person name="Getino M."/>
            <person name="Pursley I."/>
            <person name="Horton D.L."/>
            <person name="Alikhan N.F."/>
            <person name="Baker D."/>
            <person name="Gharbi K."/>
            <person name="Hall N."/>
            <person name="Watson M."/>
            <person name="Adriaenssens E.M."/>
            <person name="Foster-Nyarko E."/>
            <person name="Jarju S."/>
            <person name="Secka A."/>
            <person name="Antonio M."/>
            <person name="Oren A."/>
            <person name="Chaudhuri R.R."/>
            <person name="La Ragione R."/>
            <person name="Hildebrand F."/>
            <person name="Pallen M.J."/>
        </authorList>
    </citation>
    <scope>NUCLEOTIDE SEQUENCE</scope>
    <source>
        <strain evidence="6">23274</strain>
    </source>
</reference>
<name>A0A9D1UZH5_9BACT</name>
<dbReference type="HAMAP" id="MF_02087">
    <property type="entry name" value="PLP_homeostasis"/>
    <property type="match status" value="1"/>
</dbReference>
<dbReference type="Pfam" id="PF01168">
    <property type="entry name" value="Ala_racemase_N"/>
    <property type="match status" value="1"/>
</dbReference>
<comment type="similarity">
    <text evidence="2 4">Belongs to the pyridoxal phosphate-binding protein YggS/PROSC family.</text>
</comment>
<dbReference type="CDD" id="cd00635">
    <property type="entry name" value="PLPDE_III_YBL036c_like"/>
    <property type="match status" value="1"/>
</dbReference>
<dbReference type="GO" id="GO:0030170">
    <property type="term" value="F:pyridoxal phosphate binding"/>
    <property type="evidence" value="ECO:0007669"/>
    <property type="project" value="UniProtKB-UniRule"/>
</dbReference>
<dbReference type="InterPro" id="IPR011078">
    <property type="entry name" value="PyrdxlP_homeostasis"/>
</dbReference>
<keyword evidence="1 2" id="KW-0663">Pyridoxal phosphate</keyword>
<dbReference type="NCBIfam" id="TIGR00044">
    <property type="entry name" value="YggS family pyridoxal phosphate-dependent enzyme"/>
    <property type="match status" value="1"/>
</dbReference>
<gene>
    <name evidence="6" type="ORF">H9863_04245</name>
</gene>
<evidence type="ECO:0000259" key="5">
    <source>
        <dbReference type="Pfam" id="PF01168"/>
    </source>
</evidence>
<dbReference type="InterPro" id="IPR001608">
    <property type="entry name" value="Ala_racemase_N"/>
</dbReference>
<comment type="function">
    <text evidence="2">Pyridoxal 5'-phosphate (PLP)-binding protein, which is involved in PLP homeostasis.</text>
</comment>
<evidence type="ECO:0000256" key="1">
    <source>
        <dbReference type="ARBA" id="ARBA00022898"/>
    </source>
</evidence>
<feature type="domain" description="Alanine racemase N-terminal" evidence="5">
    <location>
        <begin position="2"/>
        <end position="220"/>
    </location>
</feature>
<sequence length="226" mass="25666">MNIRENIIHIASTLPAGVRLVAVSKTKPAACIEEAYAGGQRVFGENRPQEMAAKYQVLPKDIEWHLIGQLQEKNVKYIASFVSLIHSVDSLRLLEKIDKEAAKHDRRIDCLLEFHIAEEATKSGLTLEEAEALLRSDIYPALKHVRLVGVMGIATYTDDREQIRREFRHLHDIFVHLRETYFAGEDSFKELSMGMSGDYDLAIEEGSTLVRIGTAIFGEREYHKTN</sequence>
<evidence type="ECO:0000256" key="4">
    <source>
        <dbReference type="RuleBase" id="RU004514"/>
    </source>
</evidence>
<accession>A0A9D1UZH5</accession>
<dbReference type="PANTHER" id="PTHR10146:SF14">
    <property type="entry name" value="PYRIDOXAL PHOSPHATE HOMEOSTASIS PROTEIN"/>
    <property type="match status" value="1"/>
</dbReference>
<dbReference type="FunFam" id="3.20.20.10:FF:000018">
    <property type="entry name" value="Pyridoxal phosphate homeostasis protein"/>
    <property type="match status" value="1"/>
</dbReference>
<feature type="modified residue" description="N6-(pyridoxal phosphate)lysine" evidence="2 3">
    <location>
        <position position="25"/>
    </location>
</feature>
<dbReference type="SUPFAM" id="SSF51419">
    <property type="entry name" value="PLP-binding barrel"/>
    <property type="match status" value="1"/>
</dbReference>
<organism evidence="6 7">
    <name type="scientific">Candidatus Odoribacter faecigallinarum</name>
    <dbReference type="NCBI Taxonomy" id="2838706"/>
    <lineage>
        <taxon>Bacteria</taxon>
        <taxon>Pseudomonadati</taxon>
        <taxon>Bacteroidota</taxon>
        <taxon>Bacteroidia</taxon>
        <taxon>Bacteroidales</taxon>
        <taxon>Odoribacteraceae</taxon>
        <taxon>Odoribacter</taxon>
    </lineage>
</organism>
<dbReference type="Gene3D" id="3.20.20.10">
    <property type="entry name" value="Alanine racemase"/>
    <property type="match status" value="1"/>
</dbReference>
<proteinExistence type="inferred from homology"/>
<dbReference type="AlphaFoldDB" id="A0A9D1UZH5"/>
<dbReference type="EMBL" id="DXFT01000085">
    <property type="protein sequence ID" value="HIX03315.1"/>
    <property type="molecule type" value="Genomic_DNA"/>
</dbReference>